<feature type="transmembrane region" description="Helical" evidence="1">
    <location>
        <begin position="186"/>
        <end position="214"/>
    </location>
</feature>
<feature type="transmembrane region" description="Helical" evidence="1">
    <location>
        <begin position="88"/>
        <end position="112"/>
    </location>
</feature>
<comment type="caution">
    <text evidence="2">The sequence shown here is derived from an EMBL/GenBank/DDBJ whole genome shotgun (WGS) entry which is preliminary data.</text>
</comment>
<name>A0ABV9XDD2_9ACTN</name>
<feature type="transmembrane region" description="Helical" evidence="1">
    <location>
        <begin position="147"/>
        <end position="166"/>
    </location>
</feature>
<evidence type="ECO:0000313" key="3">
    <source>
        <dbReference type="Proteomes" id="UP001595829"/>
    </source>
</evidence>
<keyword evidence="1" id="KW-1133">Transmembrane helix</keyword>
<dbReference type="RefSeq" id="WP_345690291.1">
    <property type="nucleotide sequence ID" value="NZ_BAABIT010000001.1"/>
</dbReference>
<evidence type="ECO:0000313" key="2">
    <source>
        <dbReference type="EMBL" id="MFC5023049.1"/>
    </source>
</evidence>
<keyword evidence="3" id="KW-1185">Reference proteome</keyword>
<organism evidence="2 3">
    <name type="scientific">Streptomyces coeruleoprunus</name>
    <dbReference type="NCBI Taxonomy" id="285563"/>
    <lineage>
        <taxon>Bacteria</taxon>
        <taxon>Bacillati</taxon>
        <taxon>Actinomycetota</taxon>
        <taxon>Actinomycetes</taxon>
        <taxon>Kitasatosporales</taxon>
        <taxon>Streptomycetaceae</taxon>
        <taxon>Streptomyces</taxon>
    </lineage>
</organism>
<proteinExistence type="predicted"/>
<keyword evidence="1" id="KW-0472">Membrane</keyword>
<gene>
    <name evidence="2" type="ORF">ACFPM3_12995</name>
</gene>
<feature type="transmembrane region" description="Helical" evidence="1">
    <location>
        <begin position="118"/>
        <end position="135"/>
    </location>
</feature>
<evidence type="ECO:0000256" key="1">
    <source>
        <dbReference type="SAM" id="Phobius"/>
    </source>
</evidence>
<accession>A0ABV9XDD2</accession>
<dbReference type="Proteomes" id="UP001595829">
    <property type="component" value="Unassembled WGS sequence"/>
</dbReference>
<feature type="transmembrane region" description="Helical" evidence="1">
    <location>
        <begin position="24"/>
        <end position="44"/>
    </location>
</feature>
<protein>
    <submittedName>
        <fullName evidence="2">Pr6Pr family membrane protein</fullName>
    </submittedName>
</protein>
<keyword evidence="1" id="KW-0812">Transmembrane</keyword>
<dbReference type="InterPro" id="IPR049713">
    <property type="entry name" value="Pr6Pr-like"/>
</dbReference>
<sequence>MTAPFWTYVPVSAVVPPVRRPYAAAFRALIALAALTGVVIAAVLGSPARVLSHFTVQSNVLVAAVFAVSARRAWAGRPPVRPRITGAVLLYIAITAVVHHLVLAGAAAPAGWAAVADHLLHTLVPIGVALDWLLLVRPCGLRPLDAALWLVYPAVYVLFVLARGFALPPGTAGRYLYPFLDPLTHGYRVVIAHALVLGLSFYALSLAVTALDWIRPHVRGRQNRISSQGAGGLK</sequence>
<feature type="transmembrane region" description="Helical" evidence="1">
    <location>
        <begin position="50"/>
        <end position="68"/>
    </location>
</feature>
<dbReference type="NCBIfam" id="NF038065">
    <property type="entry name" value="Pr6Pr"/>
    <property type="match status" value="1"/>
</dbReference>
<reference evidence="3" key="1">
    <citation type="journal article" date="2019" name="Int. J. Syst. Evol. Microbiol.">
        <title>The Global Catalogue of Microorganisms (GCM) 10K type strain sequencing project: providing services to taxonomists for standard genome sequencing and annotation.</title>
        <authorList>
            <consortium name="The Broad Institute Genomics Platform"/>
            <consortium name="The Broad Institute Genome Sequencing Center for Infectious Disease"/>
            <person name="Wu L."/>
            <person name="Ma J."/>
        </authorList>
    </citation>
    <scope>NUCLEOTIDE SEQUENCE [LARGE SCALE GENOMIC DNA]</scope>
    <source>
        <strain evidence="3">CGMCC 4.1648</strain>
    </source>
</reference>
<dbReference type="EMBL" id="JBHSJD010000007">
    <property type="protein sequence ID" value="MFC5023049.1"/>
    <property type="molecule type" value="Genomic_DNA"/>
</dbReference>